<feature type="compositionally biased region" description="Polar residues" evidence="1">
    <location>
        <begin position="1"/>
        <end position="12"/>
    </location>
</feature>
<dbReference type="EMBL" id="OB667180">
    <property type="protein sequence ID" value="CAD7233879.1"/>
    <property type="molecule type" value="Genomic_DNA"/>
</dbReference>
<organism evidence="2">
    <name type="scientific">Cyprideis torosa</name>
    <dbReference type="NCBI Taxonomy" id="163714"/>
    <lineage>
        <taxon>Eukaryota</taxon>
        <taxon>Metazoa</taxon>
        <taxon>Ecdysozoa</taxon>
        <taxon>Arthropoda</taxon>
        <taxon>Crustacea</taxon>
        <taxon>Oligostraca</taxon>
        <taxon>Ostracoda</taxon>
        <taxon>Podocopa</taxon>
        <taxon>Podocopida</taxon>
        <taxon>Cytherocopina</taxon>
        <taxon>Cytheroidea</taxon>
        <taxon>Cytherideidae</taxon>
        <taxon>Cyprideis</taxon>
    </lineage>
</organism>
<reference evidence="2" key="1">
    <citation type="submission" date="2020-11" db="EMBL/GenBank/DDBJ databases">
        <authorList>
            <person name="Tran Van P."/>
        </authorList>
    </citation>
    <scope>NUCLEOTIDE SEQUENCE</scope>
</reference>
<proteinExistence type="predicted"/>
<accession>A0A7R8WRS1</accession>
<sequence length="37" mass="3758">MWLPPGTTSKSKASCEIHSSATTASATTGSSTILHPL</sequence>
<evidence type="ECO:0000313" key="2">
    <source>
        <dbReference type="EMBL" id="CAD7233879.1"/>
    </source>
</evidence>
<evidence type="ECO:0000256" key="1">
    <source>
        <dbReference type="SAM" id="MobiDB-lite"/>
    </source>
</evidence>
<dbReference type="AlphaFoldDB" id="A0A7R8WRS1"/>
<gene>
    <name evidence="2" type="ORF">CTOB1V02_LOCUS11698</name>
</gene>
<name>A0A7R8WRS1_9CRUS</name>
<feature type="compositionally biased region" description="Low complexity" evidence="1">
    <location>
        <begin position="19"/>
        <end position="37"/>
    </location>
</feature>
<protein>
    <submittedName>
        <fullName evidence="2">Uncharacterized protein</fullName>
    </submittedName>
</protein>
<feature type="region of interest" description="Disordered" evidence="1">
    <location>
        <begin position="1"/>
        <end position="37"/>
    </location>
</feature>